<name>A0A1B6KG15_9HEMI</name>
<accession>A0A1B6KG15</accession>
<proteinExistence type="predicted"/>
<sequence>MKSISDIATAQTAYYALYESHLRYGIVVWGGTTVGNLQRVLKHQKRAIRVLGDLHPRQSCRETFRGLKILTVVNLYIQAAVTQLHTKTPEAVRTGTHYHNYNTRYASNYCLPVHHLTTTEKKPSYVGAKLWNSLPKELKKMEKKHFGNRLRSWLQEHSFYSLTEFYQWTDAPTN</sequence>
<dbReference type="EMBL" id="GEBQ01029565">
    <property type="protein sequence ID" value="JAT10412.1"/>
    <property type="molecule type" value="Transcribed_RNA"/>
</dbReference>
<organism evidence="1">
    <name type="scientific">Graphocephala atropunctata</name>
    <dbReference type="NCBI Taxonomy" id="36148"/>
    <lineage>
        <taxon>Eukaryota</taxon>
        <taxon>Metazoa</taxon>
        <taxon>Ecdysozoa</taxon>
        <taxon>Arthropoda</taxon>
        <taxon>Hexapoda</taxon>
        <taxon>Insecta</taxon>
        <taxon>Pterygota</taxon>
        <taxon>Neoptera</taxon>
        <taxon>Paraneoptera</taxon>
        <taxon>Hemiptera</taxon>
        <taxon>Auchenorrhyncha</taxon>
        <taxon>Membracoidea</taxon>
        <taxon>Cicadellidae</taxon>
        <taxon>Cicadellinae</taxon>
        <taxon>Cicadellini</taxon>
        <taxon>Graphocephala</taxon>
    </lineage>
</organism>
<dbReference type="AlphaFoldDB" id="A0A1B6KG15"/>
<evidence type="ECO:0000313" key="1">
    <source>
        <dbReference type="EMBL" id="JAT10412.1"/>
    </source>
</evidence>
<gene>
    <name evidence="1" type="ORF">g.26200</name>
</gene>
<protein>
    <submittedName>
        <fullName evidence="1">Uncharacterized protein</fullName>
    </submittedName>
</protein>
<reference evidence="1" key="1">
    <citation type="submission" date="2015-11" db="EMBL/GenBank/DDBJ databases">
        <title>De novo transcriptome assembly of four potential Pierce s Disease insect vectors from Arizona vineyards.</title>
        <authorList>
            <person name="Tassone E.E."/>
        </authorList>
    </citation>
    <scope>NUCLEOTIDE SEQUENCE</scope>
</reference>